<dbReference type="SUPFAM" id="SSF161098">
    <property type="entry name" value="MetI-like"/>
    <property type="match status" value="1"/>
</dbReference>
<dbReference type="CDD" id="cd06261">
    <property type="entry name" value="TM_PBP2"/>
    <property type="match status" value="1"/>
</dbReference>
<proteinExistence type="inferred from homology"/>
<feature type="transmembrane region" description="Helical" evidence="7">
    <location>
        <begin position="308"/>
        <end position="330"/>
    </location>
</feature>
<dbReference type="Proteomes" id="UP000197025">
    <property type="component" value="Unassembled WGS sequence"/>
</dbReference>
<evidence type="ECO:0000256" key="1">
    <source>
        <dbReference type="ARBA" id="ARBA00004651"/>
    </source>
</evidence>
<dbReference type="PROSITE" id="PS50928">
    <property type="entry name" value="ABC_TM1"/>
    <property type="match status" value="1"/>
</dbReference>
<evidence type="ECO:0000256" key="2">
    <source>
        <dbReference type="ARBA" id="ARBA00022448"/>
    </source>
</evidence>
<keyword evidence="3" id="KW-1003">Cell membrane</keyword>
<dbReference type="PANTHER" id="PTHR30193">
    <property type="entry name" value="ABC TRANSPORTER PERMEASE PROTEIN"/>
    <property type="match status" value="1"/>
</dbReference>
<keyword evidence="6 7" id="KW-0472">Membrane</keyword>
<evidence type="ECO:0000256" key="6">
    <source>
        <dbReference type="ARBA" id="ARBA00023136"/>
    </source>
</evidence>
<dbReference type="Pfam" id="PF00528">
    <property type="entry name" value="BPD_transp_1"/>
    <property type="match status" value="1"/>
</dbReference>
<evidence type="ECO:0000313" key="10">
    <source>
        <dbReference type="Proteomes" id="UP000197025"/>
    </source>
</evidence>
<feature type="transmembrane region" description="Helical" evidence="7">
    <location>
        <begin position="44"/>
        <end position="67"/>
    </location>
</feature>
<keyword evidence="4 7" id="KW-0812">Transmembrane</keyword>
<dbReference type="PANTHER" id="PTHR30193:SF42">
    <property type="entry name" value="ABC TRANSPORTER PERMEASE PROTEIN"/>
    <property type="match status" value="1"/>
</dbReference>
<gene>
    <name evidence="9" type="ORF">SAMN02746019_00009840</name>
</gene>
<evidence type="ECO:0000256" key="7">
    <source>
        <dbReference type="RuleBase" id="RU363032"/>
    </source>
</evidence>
<keyword evidence="2 7" id="KW-0813">Transport</keyword>
<evidence type="ECO:0000256" key="3">
    <source>
        <dbReference type="ARBA" id="ARBA00022475"/>
    </source>
</evidence>
<dbReference type="AlphaFoldDB" id="A0A212R068"/>
<dbReference type="Gene3D" id="1.10.3720.10">
    <property type="entry name" value="MetI-like"/>
    <property type="match status" value="1"/>
</dbReference>
<keyword evidence="10" id="KW-1185">Reference proteome</keyword>
<name>A0A212R068_9CHLR</name>
<feature type="transmembrane region" description="Helical" evidence="7">
    <location>
        <begin position="256"/>
        <end position="276"/>
    </location>
</feature>
<protein>
    <submittedName>
        <fullName evidence="9">Carbohydrate ABC transporter membrane protein 1, CUT1 family</fullName>
    </submittedName>
</protein>
<accession>A0A212R068</accession>
<evidence type="ECO:0000313" key="9">
    <source>
        <dbReference type="EMBL" id="SNB65392.1"/>
    </source>
</evidence>
<evidence type="ECO:0000259" key="8">
    <source>
        <dbReference type="PROSITE" id="PS50928"/>
    </source>
</evidence>
<feature type="transmembrane region" description="Helical" evidence="7">
    <location>
        <begin position="198"/>
        <end position="225"/>
    </location>
</feature>
<organism evidence="9 10">
    <name type="scientific">Thermoflexus hugenholtzii JAD2</name>
    <dbReference type="NCBI Taxonomy" id="877466"/>
    <lineage>
        <taxon>Bacteria</taxon>
        <taxon>Bacillati</taxon>
        <taxon>Chloroflexota</taxon>
        <taxon>Thermoflexia</taxon>
        <taxon>Thermoflexales</taxon>
        <taxon>Thermoflexaceae</taxon>
        <taxon>Thermoflexus</taxon>
    </lineage>
</organism>
<dbReference type="GO" id="GO:0005886">
    <property type="term" value="C:plasma membrane"/>
    <property type="evidence" value="ECO:0007669"/>
    <property type="project" value="UniProtKB-SubCell"/>
</dbReference>
<dbReference type="RefSeq" id="WP_088571225.1">
    <property type="nucleotide sequence ID" value="NZ_FYEK01000027.1"/>
</dbReference>
<comment type="similarity">
    <text evidence="7">Belongs to the binding-protein-dependent transport system permease family.</text>
</comment>
<comment type="subcellular location">
    <subcellularLocation>
        <location evidence="1 7">Cell membrane</location>
        <topology evidence="1 7">Multi-pass membrane protein</topology>
    </subcellularLocation>
</comment>
<reference evidence="10" key="1">
    <citation type="submission" date="2017-06" db="EMBL/GenBank/DDBJ databases">
        <authorList>
            <person name="Varghese N."/>
            <person name="Submissions S."/>
        </authorList>
    </citation>
    <scope>NUCLEOTIDE SEQUENCE [LARGE SCALE GENOMIC DNA]</scope>
    <source>
        <strain evidence="10">JAD2</strain>
    </source>
</reference>
<feature type="domain" description="ABC transmembrane type-1" evidence="8">
    <location>
        <begin position="101"/>
        <end position="331"/>
    </location>
</feature>
<dbReference type="OrthoDB" id="9786413at2"/>
<feature type="transmembrane region" description="Helical" evidence="7">
    <location>
        <begin position="138"/>
        <end position="158"/>
    </location>
</feature>
<dbReference type="InterPro" id="IPR051393">
    <property type="entry name" value="ABC_transporter_permease"/>
</dbReference>
<dbReference type="GO" id="GO:0055085">
    <property type="term" value="P:transmembrane transport"/>
    <property type="evidence" value="ECO:0007669"/>
    <property type="project" value="InterPro"/>
</dbReference>
<dbReference type="InterPro" id="IPR035906">
    <property type="entry name" value="MetI-like_sf"/>
</dbReference>
<dbReference type="InParanoid" id="A0A212R068"/>
<dbReference type="InterPro" id="IPR000515">
    <property type="entry name" value="MetI-like"/>
</dbReference>
<keyword evidence="5 7" id="KW-1133">Transmembrane helix</keyword>
<feature type="transmembrane region" description="Helical" evidence="7">
    <location>
        <begin position="105"/>
        <end position="126"/>
    </location>
</feature>
<evidence type="ECO:0000256" key="4">
    <source>
        <dbReference type="ARBA" id="ARBA00022692"/>
    </source>
</evidence>
<evidence type="ECO:0000256" key="5">
    <source>
        <dbReference type="ARBA" id="ARBA00022989"/>
    </source>
</evidence>
<dbReference type="EMBL" id="FYEK01000027">
    <property type="protein sequence ID" value="SNB65392.1"/>
    <property type="molecule type" value="Genomic_DNA"/>
</dbReference>
<sequence>MAHAGKDPALEAGASRPAARGVPALRWRERAWELRRRIEAGLPVLLIAPSALALGVFVYGFIGWTVYVSMTRWNDVLPDYTFVGLRNYVGLFQTPRFQADIRNTVVFTVFFLLGAVLLGFFAALLLDQRVKGEAFFRSVFLFPMAISFIVTGIAWQWLFNPQTGINLLLRHLGYPGPLPRWFTDPTIMFGVKVGAIQAGIPVALIPVVIAATWQLSGFTMAMYLAGLRGIPEELREAARVDGASEWQVYRHVVLPLLRPVTLSALIVLGHISLKIFDLTVAMTGSGPGFATDMPAYFMFETTFRGNHFAQGAAIATLMLIMVAALIIPYLRYSLSREAEL</sequence>